<reference evidence="1 2" key="1">
    <citation type="submission" date="2019-03" db="EMBL/GenBank/DDBJ databases">
        <title>Genomic Encyclopedia of Type Strains, Phase IV (KMG-IV): sequencing the most valuable type-strain genomes for metagenomic binning, comparative biology and taxonomic classification.</title>
        <authorList>
            <person name="Goeker M."/>
        </authorList>
    </citation>
    <scope>NUCLEOTIDE SEQUENCE [LARGE SCALE GENOMIC DNA]</scope>
    <source>
        <strain evidence="1 2">DSM 25488</strain>
    </source>
</reference>
<evidence type="ECO:0000313" key="2">
    <source>
        <dbReference type="Proteomes" id="UP000295724"/>
    </source>
</evidence>
<proteinExistence type="predicted"/>
<organism evidence="1 2">
    <name type="scientific">Marinicella litoralis</name>
    <dbReference type="NCBI Taxonomy" id="644220"/>
    <lineage>
        <taxon>Bacteria</taxon>
        <taxon>Pseudomonadati</taxon>
        <taxon>Pseudomonadota</taxon>
        <taxon>Gammaproteobacteria</taxon>
        <taxon>Lysobacterales</taxon>
        <taxon>Marinicellaceae</taxon>
        <taxon>Marinicella</taxon>
    </lineage>
</organism>
<comment type="caution">
    <text evidence="1">The sequence shown here is derived from an EMBL/GenBank/DDBJ whole genome shotgun (WGS) entry which is preliminary data.</text>
</comment>
<protein>
    <submittedName>
        <fullName evidence="1">Uncharacterized protein</fullName>
    </submittedName>
</protein>
<dbReference type="AlphaFoldDB" id="A0A4R6XIW6"/>
<dbReference type="Proteomes" id="UP000295724">
    <property type="component" value="Unassembled WGS sequence"/>
</dbReference>
<sequence>MYLIGFAVLLLVFTLVINLPAFDEDLMPEVAAIKNIKATPYGANNAYPALLAINGPGTDLKISADKVRTMLNLKISQMGLDYFDQQEYDQHIRNDLDVTWQEKYPSCHSRRERACMSKVFTAVREQPIVDERLTTQLQKYHDLIALDEYSEATQLDIQAPLIAFGPVMALKRIFLANSYISDNSQDFLSDVIDDMNYWHMMLNKGHLLITKMVAVASITDGLRGLSEAIKAHHFSPVQLIELQNNINRLNLQEVAIGRVFEFEFKYGIKVFEAAESSGEMKYFGLFDFFQLNATHNMAYQLTAVPMKHLSKLDSSGFYQYLNSDEFGQEFEHPFSWSPASLYNPTGKVLMSYTVPAYTDYLARIHDLGGMIVLLKLQIELALNQEKPVKNVVLNSEFLNPYTSEPMSYNAATDSIYFTCLDKTSVCELGL</sequence>
<gene>
    <name evidence="1" type="ORF">C8D91_1991</name>
</gene>
<keyword evidence="2" id="KW-1185">Reference proteome</keyword>
<evidence type="ECO:0000313" key="1">
    <source>
        <dbReference type="EMBL" id="TDR19435.1"/>
    </source>
</evidence>
<accession>A0A4R6XIW6</accession>
<dbReference type="EMBL" id="SNZB01000004">
    <property type="protein sequence ID" value="TDR19435.1"/>
    <property type="molecule type" value="Genomic_DNA"/>
</dbReference>
<name>A0A4R6XIW6_9GAMM</name>